<name>A0A3L6G7T9_MAIZE</name>
<dbReference type="EMBL" id="NCVQ01000002">
    <property type="protein sequence ID" value="PWZ43949.1"/>
    <property type="molecule type" value="Genomic_DNA"/>
</dbReference>
<proteinExistence type="predicted"/>
<dbReference type="Proteomes" id="UP000251960">
    <property type="component" value="Chromosome 10"/>
</dbReference>
<reference evidence="1" key="1">
    <citation type="journal article" date="2018" name="Nat. Genet.">
        <title>Extensive intraspecific gene order and gene structural variations between Mo17 and other maize genomes.</title>
        <authorList>
            <person name="Sun S."/>
            <person name="Zhou Y."/>
            <person name="Chen J."/>
            <person name="Shi J."/>
            <person name="Zhao H."/>
            <person name="Zhao H."/>
            <person name="Song W."/>
            <person name="Zhang M."/>
            <person name="Cui Y."/>
            <person name="Dong X."/>
            <person name="Liu H."/>
            <person name="Ma X."/>
            <person name="Jiao Y."/>
            <person name="Wang B."/>
            <person name="Wei X."/>
            <person name="Stein J.C."/>
            <person name="Glaubitz J.C."/>
            <person name="Lu F."/>
            <person name="Yu G."/>
            <person name="Liang C."/>
            <person name="Fengler K."/>
            <person name="Li B."/>
            <person name="Rafalski A."/>
            <person name="Schnable P.S."/>
            <person name="Ware D.H."/>
            <person name="Buckler E.S."/>
            <person name="Lai J."/>
        </authorList>
    </citation>
    <scope>NUCLEOTIDE SEQUENCE [LARGE SCALE GENOMIC DNA]</scope>
    <source>
        <tissue evidence="1">Seedling</tissue>
    </source>
</reference>
<dbReference type="InterPro" id="IPR043519">
    <property type="entry name" value="NT_sf"/>
</dbReference>
<dbReference type="SUPFAM" id="SSF81301">
    <property type="entry name" value="Nucleotidyltransferase"/>
    <property type="match status" value="1"/>
</dbReference>
<sequence length="54" mass="6353">MKSGQLSEKISGYPKSDGYQSYHIRIRYPNCTIRIRIRNPKILRISEKTIQSNN</sequence>
<protein>
    <submittedName>
        <fullName evidence="1">Uncharacterized protein</fullName>
    </submittedName>
</protein>
<accession>A0A3L6G7T9</accession>
<evidence type="ECO:0000313" key="1">
    <source>
        <dbReference type="EMBL" id="PWZ43949.1"/>
    </source>
</evidence>
<organism evidence="1">
    <name type="scientific">Zea mays</name>
    <name type="common">Maize</name>
    <dbReference type="NCBI Taxonomy" id="4577"/>
    <lineage>
        <taxon>Eukaryota</taxon>
        <taxon>Viridiplantae</taxon>
        <taxon>Streptophyta</taxon>
        <taxon>Embryophyta</taxon>
        <taxon>Tracheophyta</taxon>
        <taxon>Spermatophyta</taxon>
        <taxon>Magnoliopsida</taxon>
        <taxon>Liliopsida</taxon>
        <taxon>Poales</taxon>
        <taxon>Poaceae</taxon>
        <taxon>PACMAD clade</taxon>
        <taxon>Panicoideae</taxon>
        <taxon>Andropogonodae</taxon>
        <taxon>Andropogoneae</taxon>
        <taxon>Tripsacinae</taxon>
        <taxon>Zea</taxon>
    </lineage>
</organism>
<dbReference type="AlphaFoldDB" id="A0A3L6G7T9"/>
<gene>
    <name evidence="1" type="ORF">Zm00014a_044651</name>
</gene>
<comment type="caution">
    <text evidence="1">The sequence shown here is derived from an EMBL/GenBank/DDBJ whole genome shotgun (WGS) entry which is preliminary data.</text>
</comment>